<reference evidence="2" key="1">
    <citation type="submission" date="2023-03" db="EMBL/GenBank/DDBJ databases">
        <title>Chitinimonas shenzhenensis gen. nov., sp. nov., a novel member of family Burkholderiaceae isolated from activated sludge collected in Shen Zhen, China.</title>
        <authorList>
            <person name="Wang X."/>
        </authorList>
    </citation>
    <scope>NUCLEOTIDE SEQUENCE</scope>
    <source>
        <strain evidence="2">DQS-5</strain>
    </source>
</reference>
<proteinExistence type="predicted"/>
<evidence type="ECO:0000259" key="1">
    <source>
        <dbReference type="Pfam" id="PF14216"/>
    </source>
</evidence>
<keyword evidence="3" id="KW-1185">Reference proteome</keyword>
<comment type="caution">
    <text evidence="2">The sequence shown here is derived from an EMBL/GenBank/DDBJ whole genome shotgun (WGS) entry which is preliminary data.</text>
</comment>
<dbReference type="InterPro" id="IPR025475">
    <property type="entry name" value="DUF4326"/>
</dbReference>
<evidence type="ECO:0000313" key="3">
    <source>
        <dbReference type="Proteomes" id="UP001172778"/>
    </source>
</evidence>
<protein>
    <submittedName>
        <fullName evidence="2">DUF4326 domain-containing protein</fullName>
    </submittedName>
</protein>
<organism evidence="2 3">
    <name type="scientific">Parachitinimonas caeni</name>
    <dbReference type="NCBI Taxonomy" id="3031301"/>
    <lineage>
        <taxon>Bacteria</taxon>
        <taxon>Pseudomonadati</taxon>
        <taxon>Pseudomonadota</taxon>
        <taxon>Betaproteobacteria</taxon>
        <taxon>Neisseriales</taxon>
        <taxon>Chitinibacteraceae</taxon>
        <taxon>Parachitinimonas</taxon>
    </lineage>
</organism>
<dbReference type="EMBL" id="JARRAF010000009">
    <property type="protein sequence ID" value="MDK2124320.1"/>
    <property type="molecule type" value="Genomic_DNA"/>
</dbReference>
<sequence length="119" mass="13056">MPERIVLSRKKGWRMPDGAIKVDRTTPWGNPFRPDDCGGSAAKAIELYRRWVRGETLPSSVLPPAAPPPTLAQIRTALVGKHLACWCKLGTPCHGDWLLRLANDPAATLDLDLPPLTEP</sequence>
<dbReference type="Pfam" id="PF14216">
    <property type="entry name" value="DUF4326"/>
    <property type="match status" value="1"/>
</dbReference>
<gene>
    <name evidence="2" type="ORF">PZA18_09685</name>
</gene>
<dbReference type="RefSeq" id="WP_284100631.1">
    <property type="nucleotide sequence ID" value="NZ_JARRAF010000009.1"/>
</dbReference>
<name>A0ABT7DW92_9NEIS</name>
<accession>A0ABT7DW92</accession>
<evidence type="ECO:0000313" key="2">
    <source>
        <dbReference type="EMBL" id="MDK2124320.1"/>
    </source>
</evidence>
<feature type="domain" description="DUF4326" evidence="1">
    <location>
        <begin position="9"/>
        <end position="99"/>
    </location>
</feature>
<dbReference type="Proteomes" id="UP001172778">
    <property type="component" value="Unassembled WGS sequence"/>
</dbReference>